<dbReference type="Proteomes" id="UP000180166">
    <property type="component" value="Chromosome"/>
</dbReference>
<accession>A0ABC8B2J9</accession>
<proteinExistence type="predicted"/>
<dbReference type="EMBL" id="CP017839">
    <property type="protein sequence ID" value="APB00572.1"/>
    <property type="molecule type" value="Genomic_DNA"/>
</dbReference>
<protein>
    <submittedName>
        <fullName evidence="1">Uncharacterized protein</fullName>
    </submittedName>
</protein>
<gene>
    <name evidence="1" type="ORF">NS506_06539</name>
</gene>
<evidence type="ECO:0000313" key="1">
    <source>
        <dbReference type="EMBL" id="APB00572.1"/>
    </source>
</evidence>
<dbReference type="AlphaFoldDB" id="A0ABC8B2J9"/>
<evidence type="ECO:0000313" key="2">
    <source>
        <dbReference type="Proteomes" id="UP000180166"/>
    </source>
</evidence>
<name>A0ABC8B2J9_9NOCA</name>
<sequence>MAVEFRVGDIIEMSCAFTEARVEQVTPDEVFVEWPWWAVDPDSDAVRWNGVVALAAGPDNPGWEREVFRVRPQVADLSADAVCRIGIPPTVVHVIDVRRFDPPRETGWLPRPRRQIGYLRAGQALDPGLEDQGASFDPDDGIPRRIELRFRPYAFLEPGDEVADARARVWRFEPPWDWHPFDGGAGDAPTWPLTLLTRNGDSDDDAAAVDVAEATQTGSHREELARWATEAGLPDTEEDSEFAEPVE</sequence>
<organism evidence="1 2">
    <name type="scientific">Nocardia seriolae</name>
    <dbReference type="NCBI Taxonomy" id="37332"/>
    <lineage>
        <taxon>Bacteria</taxon>
        <taxon>Bacillati</taxon>
        <taxon>Actinomycetota</taxon>
        <taxon>Actinomycetes</taxon>
        <taxon>Mycobacteriales</taxon>
        <taxon>Nocardiaceae</taxon>
        <taxon>Nocardia</taxon>
    </lineage>
</organism>
<reference evidence="1 2" key="1">
    <citation type="submission" date="2016-10" db="EMBL/GenBank/DDBJ databases">
        <title>Genome sequence of Nocardia seriolae strain EM150506, isolated from Anguila japonica.</title>
        <authorList>
            <person name="Han H.-J."/>
        </authorList>
    </citation>
    <scope>NUCLEOTIDE SEQUENCE [LARGE SCALE GENOMIC DNA]</scope>
    <source>
        <strain evidence="1 2">EM150506</strain>
    </source>
</reference>
<dbReference type="KEGG" id="nsr:NS506_06539"/>
<dbReference type="RefSeq" id="WP_052087044.1">
    <property type="nucleotide sequence ID" value="NZ_AP017900.1"/>
</dbReference>